<dbReference type="RefSeq" id="WP_052242752.1">
    <property type="nucleotide sequence ID" value="NZ_JRVC01000034.1"/>
</dbReference>
<dbReference type="STRING" id="48936.NJ75_04453"/>
<organism evidence="2 3">
    <name type="scientific">Novosphingobium subterraneum</name>
    <dbReference type="NCBI Taxonomy" id="48936"/>
    <lineage>
        <taxon>Bacteria</taxon>
        <taxon>Pseudomonadati</taxon>
        <taxon>Pseudomonadota</taxon>
        <taxon>Alphaproteobacteria</taxon>
        <taxon>Sphingomonadales</taxon>
        <taxon>Sphingomonadaceae</taxon>
        <taxon>Novosphingobium</taxon>
    </lineage>
</organism>
<evidence type="ECO:0000313" key="3">
    <source>
        <dbReference type="Proteomes" id="UP000031338"/>
    </source>
</evidence>
<evidence type="ECO:0008006" key="4">
    <source>
        <dbReference type="Google" id="ProtNLM"/>
    </source>
</evidence>
<comment type="caution">
    <text evidence="2">The sequence shown here is derived from an EMBL/GenBank/DDBJ whole genome shotgun (WGS) entry which is preliminary data.</text>
</comment>
<dbReference type="AlphaFoldDB" id="A0A0B8Z664"/>
<evidence type="ECO:0000256" key="1">
    <source>
        <dbReference type="SAM" id="SignalP"/>
    </source>
</evidence>
<accession>A0A0B8Z664</accession>
<keyword evidence="3" id="KW-1185">Reference proteome</keyword>
<reference evidence="2 3" key="1">
    <citation type="submission" date="2014-10" db="EMBL/GenBank/DDBJ databases">
        <title>Draft genome sequence of Novosphingobium subterraneum DSM 12447.</title>
        <authorList>
            <person name="Gan H.M."/>
            <person name="Gan H.Y."/>
            <person name="Savka M.A."/>
        </authorList>
    </citation>
    <scope>NUCLEOTIDE SEQUENCE [LARGE SCALE GENOMIC DNA]</scope>
    <source>
        <strain evidence="2 3">DSM 12447</strain>
    </source>
</reference>
<dbReference type="Pfam" id="PF14352">
    <property type="entry name" value="DUF4402"/>
    <property type="match status" value="1"/>
</dbReference>
<proteinExistence type="predicted"/>
<dbReference type="Proteomes" id="UP000031338">
    <property type="component" value="Unassembled WGS sequence"/>
</dbReference>
<dbReference type="PATRIC" id="fig|48936.3.peg.4493"/>
<name>A0A0B8Z664_9SPHN</name>
<keyword evidence="1" id="KW-0732">Signal</keyword>
<gene>
    <name evidence="2" type="ORF">NJ75_04453</name>
</gene>
<sequence>MRHYLASAAIAAGLLAGGSAFAQTAANTSSATASGSVTIVRPLTITKNSDLAFGRIVRPRTGGTGTVTLANTGNSVVAASGAVALASTTSRAQFTVDGEGGQSVTTSIPATVTLTSGTNTIPVTLLPDFGSTVTLSGALAAAGSATLNVGGSFSLPDTQASGAYTGNFTVTVTYQ</sequence>
<dbReference type="InterPro" id="IPR025514">
    <property type="entry name" value="DUF4402"/>
</dbReference>
<evidence type="ECO:0000313" key="2">
    <source>
        <dbReference type="EMBL" id="KHS41733.1"/>
    </source>
</evidence>
<feature type="chain" id="PRO_5002126508" description="YapH protein" evidence="1">
    <location>
        <begin position="23"/>
        <end position="175"/>
    </location>
</feature>
<dbReference type="EMBL" id="JRVC01000034">
    <property type="protein sequence ID" value="KHS41733.1"/>
    <property type="molecule type" value="Genomic_DNA"/>
</dbReference>
<protein>
    <recommendedName>
        <fullName evidence="4">YapH protein</fullName>
    </recommendedName>
</protein>
<feature type="signal peptide" evidence="1">
    <location>
        <begin position="1"/>
        <end position="22"/>
    </location>
</feature>